<dbReference type="EMBL" id="PJQM01004887">
    <property type="protein sequence ID" value="RCH83024.1"/>
    <property type="molecule type" value="Genomic_DNA"/>
</dbReference>
<comment type="caution">
    <text evidence="1">The sequence shown here is derived from an EMBL/GenBank/DDBJ whole genome shotgun (WGS) entry which is preliminary data.</text>
</comment>
<gene>
    <name evidence="1" type="ORF">CU098_005827</name>
</gene>
<name>A0A367IZB6_RHIST</name>
<proteinExistence type="predicted"/>
<evidence type="ECO:0000313" key="2">
    <source>
        <dbReference type="Proteomes" id="UP000253551"/>
    </source>
</evidence>
<keyword evidence="2" id="KW-1185">Reference proteome</keyword>
<evidence type="ECO:0000313" key="1">
    <source>
        <dbReference type="EMBL" id="RCH83024.1"/>
    </source>
</evidence>
<dbReference type="AlphaFoldDB" id="A0A367IZB6"/>
<organism evidence="1 2">
    <name type="scientific">Rhizopus stolonifer</name>
    <name type="common">Rhizopus nigricans</name>
    <dbReference type="NCBI Taxonomy" id="4846"/>
    <lineage>
        <taxon>Eukaryota</taxon>
        <taxon>Fungi</taxon>
        <taxon>Fungi incertae sedis</taxon>
        <taxon>Mucoromycota</taxon>
        <taxon>Mucoromycotina</taxon>
        <taxon>Mucoromycetes</taxon>
        <taxon>Mucorales</taxon>
        <taxon>Mucorineae</taxon>
        <taxon>Rhizopodaceae</taxon>
        <taxon>Rhizopus</taxon>
    </lineage>
</organism>
<protein>
    <submittedName>
        <fullName evidence="1">Uncharacterized protein</fullName>
    </submittedName>
</protein>
<accession>A0A367IZB6</accession>
<sequence>MACGLSSILSLTCTSQKQLFTDEEWNQLATRFTSIAIRYALVDKKLMTNWALACVFSRSDGNAFRAMNHLALTRTANFGNTSLYQKLMIMENILLTVQNESFLLSTLNEGALSQLKKISEEDIFFKLWSPIINGLINVNKRLRLKSGDTVNLVSTAAKKQLYSEAQQVIGFKIDIRIVYDFEDEEIDLCAGEISKGTLNNAKVWHDDSKLIREGKDILNQLYDLCENRKNNELYSWSIQISGLQCAVSTQHLCSNGLYLSVPRFDFVFPKNLSSLDELDNMYKGLLTAIEDMERRSYLVENFLKQNQEQEQSNLTNVLGFNQFNDEDTSKVEEDVYSFKRPSWCTPPREEKYKSVIPVYLFGRRRSATTISSISLFNPTTANNTVPDEYGFYEYDGKYKNIEFPDLIFDTHPHQHK</sequence>
<dbReference type="OrthoDB" id="2206047at2759"/>
<dbReference type="Proteomes" id="UP000253551">
    <property type="component" value="Unassembled WGS sequence"/>
</dbReference>
<reference evidence="1 2" key="1">
    <citation type="journal article" date="2018" name="G3 (Bethesda)">
        <title>Phylogenetic and Phylogenomic Definition of Rhizopus Species.</title>
        <authorList>
            <person name="Gryganskyi A.P."/>
            <person name="Golan J."/>
            <person name="Dolatabadi S."/>
            <person name="Mondo S."/>
            <person name="Robb S."/>
            <person name="Idnurm A."/>
            <person name="Muszewska A."/>
            <person name="Steczkiewicz K."/>
            <person name="Masonjones S."/>
            <person name="Liao H.L."/>
            <person name="Gajdeczka M.T."/>
            <person name="Anike F."/>
            <person name="Vuek A."/>
            <person name="Anishchenko I.M."/>
            <person name="Voigt K."/>
            <person name="de Hoog G.S."/>
            <person name="Smith M.E."/>
            <person name="Heitman J."/>
            <person name="Vilgalys R."/>
            <person name="Stajich J.E."/>
        </authorList>
    </citation>
    <scope>NUCLEOTIDE SEQUENCE [LARGE SCALE GENOMIC DNA]</scope>
    <source>
        <strain evidence="1 2">LSU 92-RS-03</strain>
    </source>
</reference>